<proteinExistence type="predicted"/>
<comment type="caution">
    <text evidence="1">The sequence shown here is derived from an EMBL/GenBank/DDBJ whole genome shotgun (WGS) entry which is preliminary data.</text>
</comment>
<gene>
    <name evidence="1" type="ORF">GIY30_21155</name>
</gene>
<dbReference type="InterPro" id="IPR040442">
    <property type="entry name" value="Pyrv_kinase-like_dom_sf"/>
</dbReference>
<dbReference type="InterPro" id="IPR015813">
    <property type="entry name" value="Pyrv/PenolPyrv_kinase-like_dom"/>
</dbReference>
<evidence type="ECO:0000313" key="2">
    <source>
        <dbReference type="Proteomes" id="UP000475545"/>
    </source>
</evidence>
<sequence>MIEPTVTIASPGARLRALVETGEFIAAPGIYDGLTAALVESTGFPAAYVSGGAASVAVTGVPDLGLMTGSEMAAHVSRLRAMSSLPLIVDIDTGYGNELNVRHTIERMWRAGAAAVHIEDQQLPKRCGHLSGKSISSLADSVSRVRAAVIAAAGTDLMVIARTDALAVEGREVAITRAHAFEDAGADMIFIEAPESIDDLEAIGSSVTTPLVVNVIANSRTPLLSADEYRDLGFTVGIYPAVTIAAAAGAVRSALHQLIANGLPPVDGEGPADLFEIVGLSSWLEWPSQNGLVPEGRTAG</sequence>
<dbReference type="GO" id="GO:0016833">
    <property type="term" value="F:oxo-acid-lyase activity"/>
    <property type="evidence" value="ECO:0007669"/>
    <property type="project" value="UniProtKB-ARBA"/>
</dbReference>
<protein>
    <submittedName>
        <fullName evidence="1">Carboxyvinyl-carboxyphosphonate phosphorylmutase</fullName>
    </submittedName>
</protein>
<dbReference type="Proteomes" id="UP000475545">
    <property type="component" value="Unassembled WGS sequence"/>
</dbReference>
<dbReference type="Gene3D" id="3.20.20.60">
    <property type="entry name" value="Phosphoenolpyruvate-binding domains"/>
    <property type="match status" value="1"/>
</dbReference>
<dbReference type="InterPro" id="IPR039556">
    <property type="entry name" value="ICL/PEPM"/>
</dbReference>
<organism evidence="1 2">
    <name type="scientific">Gordonia mangrovi</name>
    <dbReference type="NCBI Taxonomy" id="2665643"/>
    <lineage>
        <taxon>Bacteria</taxon>
        <taxon>Bacillati</taxon>
        <taxon>Actinomycetota</taxon>
        <taxon>Actinomycetes</taxon>
        <taxon>Mycobacteriales</taxon>
        <taxon>Gordoniaceae</taxon>
        <taxon>Gordonia</taxon>
    </lineage>
</organism>
<dbReference type="AlphaFoldDB" id="A0A6L7GV47"/>
<dbReference type="InterPro" id="IPR018523">
    <property type="entry name" value="Isocitrate_lyase_ph_CS"/>
</dbReference>
<dbReference type="RefSeq" id="WP_160904045.1">
    <property type="nucleotide sequence ID" value="NZ_CP102850.1"/>
</dbReference>
<dbReference type="CDD" id="cd00377">
    <property type="entry name" value="ICL_PEPM"/>
    <property type="match status" value="1"/>
</dbReference>
<name>A0A6L7GV47_9ACTN</name>
<dbReference type="SUPFAM" id="SSF51621">
    <property type="entry name" value="Phosphoenolpyruvate/pyruvate domain"/>
    <property type="match status" value="1"/>
</dbReference>
<dbReference type="EMBL" id="WMBR01000007">
    <property type="protein sequence ID" value="MXP23849.1"/>
    <property type="molecule type" value="Genomic_DNA"/>
</dbReference>
<dbReference type="PANTHER" id="PTHR42905">
    <property type="entry name" value="PHOSPHOENOLPYRUVATE CARBOXYLASE"/>
    <property type="match status" value="1"/>
</dbReference>
<evidence type="ECO:0000313" key="1">
    <source>
        <dbReference type="EMBL" id="MXP23849.1"/>
    </source>
</evidence>
<dbReference type="Pfam" id="PF13714">
    <property type="entry name" value="PEP_mutase"/>
    <property type="match status" value="1"/>
</dbReference>
<reference evidence="1 2" key="1">
    <citation type="submission" date="2019-11" db="EMBL/GenBank/DDBJ databases">
        <title>Gordonia sp. nov., a novel actinobacterium isolated from mangrove soil in Hainan.</title>
        <authorList>
            <person name="Huang X."/>
            <person name="Xie Y."/>
            <person name="Chu X."/>
            <person name="Xiao K."/>
        </authorList>
    </citation>
    <scope>NUCLEOTIDE SEQUENCE [LARGE SCALE GENOMIC DNA]</scope>
    <source>
        <strain evidence="1 2">HNM0687</strain>
    </source>
</reference>
<dbReference type="PROSITE" id="PS00161">
    <property type="entry name" value="ISOCITRATE_LYASE"/>
    <property type="match status" value="1"/>
</dbReference>
<dbReference type="PANTHER" id="PTHR42905:SF2">
    <property type="entry name" value="PHOSPHOENOLPYRUVATE CARBOXYLASE FAMILY PROTEIN"/>
    <property type="match status" value="1"/>
</dbReference>
<accession>A0A6L7GV47</accession>
<keyword evidence="2" id="KW-1185">Reference proteome</keyword>